<evidence type="ECO:0000313" key="7">
    <source>
        <dbReference type="Proteomes" id="UP001066276"/>
    </source>
</evidence>
<proteinExistence type="predicted"/>
<feature type="region of interest" description="Disordered" evidence="3">
    <location>
        <begin position="185"/>
        <end position="252"/>
    </location>
</feature>
<name>A0AAV7LQ69_PLEWA</name>
<dbReference type="PANTHER" id="PTHR14882:SF5">
    <property type="entry name" value="COILED-COIL DOMAIN CONTAINING 74A"/>
    <property type="match status" value="1"/>
</dbReference>
<dbReference type="EMBL" id="JANPWB010000015">
    <property type="protein sequence ID" value="KAJ1093536.1"/>
    <property type="molecule type" value="Genomic_DNA"/>
</dbReference>
<keyword evidence="1 2" id="KW-0175">Coiled coil</keyword>
<gene>
    <name evidence="6" type="ORF">NDU88_006636</name>
</gene>
<dbReference type="Pfam" id="PF14916">
    <property type="entry name" value="CCDC92"/>
    <property type="match status" value="1"/>
</dbReference>
<dbReference type="InterPro" id="IPR039496">
    <property type="entry name" value="CCDC92/74_N"/>
</dbReference>
<evidence type="ECO:0008006" key="8">
    <source>
        <dbReference type="Google" id="ProtNLM"/>
    </source>
</evidence>
<dbReference type="Pfam" id="PF14917">
    <property type="entry name" value="CCDC74_C"/>
    <property type="match status" value="1"/>
</dbReference>
<feature type="compositionally biased region" description="Basic and acidic residues" evidence="3">
    <location>
        <begin position="207"/>
        <end position="216"/>
    </location>
</feature>
<feature type="compositionally biased region" description="Polar residues" evidence="3">
    <location>
        <begin position="217"/>
        <end position="228"/>
    </location>
</feature>
<dbReference type="AlphaFoldDB" id="A0AAV7LQ69"/>
<evidence type="ECO:0000256" key="1">
    <source>
        <dbReference type="ARBA" id="ARBA00023054"/>
    </source>
</evidence>
<protein>
    <recommendedName>
        <fullName evidence="8">Coiled-coil domain-containing protein 74B</fullName>
    </recommendedName>
</protein>
<dbReference type="InterPro" id="IPR029422">
    <property type="entry name" value="CCDC74_C"/>
</dbReference>
<keyword evidence="7" id="KW-1185">Reference proteome</keyword>
<dbReference type="Proteomes" id="UP001066276">
    <property type="component" value="Chromosome 11"/>
</dbReference>
<evidence type="ECO:0000259" key="5">
    <source>
        <dbReference type="Pfam" id="PF14917"/>
    </source>
</evidence>
<feature type="domain" description="CCDC92/74 N-terminal" evidence="4">
    <location>
        <begin position="140"/>
        <end position="186"/>
    </location>
</feature>
<evidence type="ECO:0000259" key="4">
    <source>
        <dbReference type="Pfam" id="PF14916"/>
    </source>
</evidence>
<dbReference type="PANTHER" id="PTHR14882">
    <property type="entry name" value="COILED-COIL DOMAIN-CONTAINING 74A"/>
    <property type="match status" value="1"/>
</dbReference>
<evidence type="ECO:0000313" key="6">
    <source>
        <dbReference type="EMBL" id="KAJ1093536.1"/>
    </source>
</evidence>
<dbReference type="InterPro" id="IPR040370">
    <property type="entry name" value="CCDC74A/CCDC74B/CCDC92"/>
</dbReference>
<reference evidence="6" key="1">
    <citation type="journal article" date="2022" name="bioRxiv">
        <title>Sequencing and chromosome-scale assembly of the giantPleurodeles waltlgenome.</title>
        <authorList>
            <person name="Brown T."/>
            <person name="Elewa A."/>
            <person name="Iarovenko S."/>
            <person name="Subramanian E."/>
            <person name="Araus A.J."/>
            <person name="Petzold A."/>
            <person name="Susuki M."/>
            <person name="Suzuki K.-i.T."/>
            <person name="Hayashi T."/>
            <person name="Toyoda A."/>
            <person name="Oliveira C."/>
            <person name="Osipova E."/>
            <person name="Leigh N.D."/>
            <person name="Simon A."/>
            <person name="Yun M.H."/>
        </authorList>
    </citation>
    <scope>NUCLEOTIDE SEQUENCE</scope>
    <source>
        <strain evidence="6">20211129_DDA</strain>
        <tissue evidence="6">Liver</tissue>
    </source>
</reference>
<organism evidence="6 7">
    <name type="scientific">Pleurodeles waltl</name>
    <name type="common">Iberian ribbed newt</name>
    <dbReference type="NCBI Taxonomy" id="8319"/>
    <lineage>
        <taxon>Eukaryota</taxon>
        <taxon>Metazoa</taxon>
        <taxon>Chordata</taxon>
        <taxon>Craniata</taxon>
        <taxon>Vertebrata</taxon>
        <taxon>Euteleostomi</taxon>
        <taxon>Amphibia</taxon>
        <taxon>Batrachia</taxon>
        <taxon>Caudata</taxon>
        <taxon>Salamandroidea</taxon>
        <taxon>Salamandridae</taxon>
        <taxon>Pleurodelinae</taxon>
        <taxon>Pleurodeles</taxon>
    </lineage>
</organism>
<evidence type="ECO:0000256" key="3">
    <source>
        <dbReference type="SAM" id="MobiDB-lite"/>
    </source>
</evidence>
<comment type="caution">
    <text evidence="6">The sequence shown here is derived from an EMBL/GenBank/DDBJ whole genome shotgun (WGS) entry which is preliminary data.</text>
</comment>
<sequence length="440" mass="49788">MRNAFRCRQDPVLRAVLRFLVTDWTVPFPWTEGCSSVQVVRAVAWNTWRTLASCCECNKLVPLRKLAAETFLHTFTVTGFTGMCSASLPPLVNQPQWPRVLRLDSVLHSSSSPPQRALLPPWDQVLPASEGDINKKMGILEKRFQFLQQQHTDTLGKLHQEIEQLRRENRDLQYQLIMSEKLSDKGSSTVPVLHESKKKRSTSTSADVKDSQDDRQFAQSKNSASLQISPPEKQKERQEEMVNEQGDTKVQQSLAPTTSVKMEWKTLPVQPSCGDCKMEEQALSSAQTQSTETRLGHSRLPVISLNPLLVNGPTGQPPRAPNLLECENIIHQLWNTNHTQAQELQRLKNFLGEVVSKNKWTPESYLVAKGLLSQPPREKDVIHFPKVAVKGDPKTWIKAPLTGSDRVILPALKQTLGNSLVERQKRSQAVQRNRMRRPVL</sequence>
<accession>A0AAV7LQ69</accession>
<feature type="coiled-coil region" evidence="2">
    <location>
        <begin position="148"/>
        <end position="182"/>
    </location>
</feature>
<feature type="domain" description="Coiled coil protein 74 C-terminal" evidence="5">
    <location>
        <begin position="314"/>
        <end position="437"/>
    </location>
</feature>
<evidence type="ECO:0000256" key="2">
    <source>
        <dbReference type="SAM" id="Coils"/>
    </source>
</evidence>